<evidence type="ECO:0000313" key="1">
    <source>
        <dbReference type="EMBL" id="OYQ48678.1"/>
    </source>
</evidence>
<sequence length="82" mass="9708">MPEICRFYGIIVYMFFNDHNPPHFKVKYGEFEANVLIENGSLLNGDFPISKLKLVQAWAEIHKLELLEMWNSKDFHKINPLQ</sequence>
<proteinExistence type="predicted"/>
<organism evidence="1 2">
    <name type="scientific">Flavobacterium aurantiibacter</name>
    <dbReference type="NCBI Taxonomy" id="2023067"/>
    <lineage>
        <taxon>Bacteria</taxon>
        <taxon>Pseudomonadati</taxon>
        <taxon>Bacteroidota</taxon>
        <taxon>Flavobacteriia</taxon>
        <taxon>Flavobacteriales</taxon>
        <taxon>Flavobacteriaceae</taxon>
        <taxon>Flavobacterium</taxon>
    </lineage>
</organism>
<dbReference type="OrthoDB" id="122670at2"/>
<gene>
    <name evidence="1" type="ORF">CHX27_01970</name>
</gene>
<evidence type="ECO:0008006" key="3">
    <source>
        <dbReference type="Google" id="ProtNLM"/>
    </source>
</evidence>
<dbReference type="AlphaFoldDB" id="A0A256A4J6"/>
<dbReference type="Proteomes" id="UP000216035">
    <property type="component" value="Unassembled WGS sequence"/>
</dbReference>
<name>A0A256A4J6_9FLAO</name>
<reference evidence="1 2" key="1">
    <citation type="submission" date="2017-07" db="EMBL/GenBank/DDBJ databases">
        <title>Flavobacterium cyanobacteriorum sp. nov., isolated from cyanobacterial aggregates in a eutrophic lake.</title>
        <authorList>
            <person name="Cai H."/>
        </authorList>
    </citation>
    <scope>NUCLEOTIDE SEQUENCE [LARGE SCALE GENOMIC DNA]</scope>
    <source>
        <strain evidence="1 2">TH167</strain>
    </source>
</reference>
<dbReference type="RefSeq" id="WP_094485093.1">
    <property type="nucleotide sequence ID" value="NZ_NOXX01000116.1"/>
</dbReference>
<dbReference type="EMBL" id="NOXX01000116">
    <property type="protein sequence ID" value="OYQ48678.1"/>
    <property type="molecule type" value="Genomic_DNA"/>
</dbReference>
<protein>
    <recommendedName>
        <fullName evidence="3">Transcriptional regulator</fullName>
    </recommendedName>
</protein>
<dbReference type="Pfam" id="PF13711">
    <property type="entry name" value="DUF4160"/>
    <property type="match status" value="1"/>
</dbReference>
<keyword evidence="2" id="KW-1185">Reference proteome</keyword>
<accession>A0A256A4J6</accession>
<dbReference type="InterPro" id="IPR025427">
    <property type="entry name" value="DUF4160"/>
</dbReference>
<evidence type="ECO:0000313" key="2">
    <source>
        <dbReference type="Proteomes" id="UP000216035"/>
    </source>
</evidence>
<comment type="caution">
    <text evidence="1">The sequence shown here is derived from an EMBL/GenBank/DDBJ whole genome shotgun (WGS) entry which is preliminary data.</text>
</comment>